<sequence length="340" mass="40112">MEDSDDFSHGYQLSLIGRNDKFIVFMSTNYAIDFEIFKSYSLFFQKNQKFENERYISFVYPSFITEASFITFINACQNKKFEISKKHVFPLYYLAKRFEVPSLKQCVEESISKNRQNLLIESLNYKIFLVPKFSLLSKENPQDLSLKQVEENDSDHFMDISYEVEEIGQNLNLYLGKKNYKDFLLSLPIPPVFKIVNCYALQNNQVFSTINNLNEGNHAVIDFIFEYFGKNGTSASALFSFFKSNEIEFDTCLRERIHKTESSYNVQFDWAYFDDRLNMRKADLIKQNEEFQNSFDQKVLQIKDEITKLRTRLGDYGHTFELIELSINKEISKHAAKQNE</sequence>
<comment type="caution">
    <text evidence="1">The sequence shown here is derived from an EMBL/GenBank/DDBJ whole genome shotgun (WGS) entry which is preliminary data.</text>
</comment>
<dbReference type="Proteomes" id="UP001470230">
    <property type="component" value="Unassembled WGS sequence"/>
</dbReference>
<dbReference type="EMBL" id="JAPFFF010000006">
    <property type="protein sequence ID" value="KAK8887813.1"/>
    <property type="molecule type" value="Genomic_DNA"/>
</dbReference>
<proteinExistence type="predicted"/>
<protein>
    <submittedName>
        <fullName evidence="1">Uncharacterized protein</fullName>
    </submittedName>
</protein>
<organism evidence="1 2">
    <name type="scientific">Tritrichomonas musculus</name>
    <dbReference type="NCBI Taxonomy" id="1915356"/>
    <lineage>
        <taxon>Eukaryota</taxon>
        <taxon>Metamonada</taxon>
        <taxon>Parabasalia</taxon>
        <taxon>Tritrichomonadida</taxon>
        <taxon>Tritrichomonadidae</taxon>
        <taxon>Tritrichomonas</taxon>
    </lineage>
</organism>
<evidence type="ECO:0000313" key="1">
    <source>
        <dbReference type="EMBL" id="KAK8887813.1"/>
    </source>
</evidence>
<name>A0ABR2K9M0_9EUKA</name>
<reference evidence="1 2" key="1">
    <citation type="submission" date="2024-04" db="EMBL/GenBank/DDBJ databases">
        <title>Tritrichomonas musculus Genome.</title>
        <authorList>
            <person name="Alves-Ferreira E."/>
            <person name="Grigg M."/>
            <person name="Lorenzi H."/>
            <person name="Galac M."/>
        </authorList>
    </citation>
    <scope>NUCLEOTIDE SEQUENCE [LARGE SCALE GENOMIC DNA]</scope>
    <source>
        <strain evidence="1 2">EAF2021</strain>
    </source>
</reference>
<gene>
    <name evidence="1" type="ORF">M9Y10_038870</name>
</gene>
<keyword evidence="2" id="KW-1185">Reference proteome</keyword>
<accession>A0ABR2K9M0</accession>
<evidence type="ECO:0000313" key="2">
    <source>
        <dbReference type="Proteomes" id="UP001470230"/>
    </source>
</evidence>